<dbReference type="Proteomes" id="UP000095287">
    <property type="component" value="Unplaced"/>
</dbReference>
<protein>
    <submittedName>
        <fullName evidence="2">F-box domain-containing protein</fullName>
    </submittedName>
</protein>
<evidence type="ECO:0000313" key="2">
    <source>
        <dbReference type="WBParaSite" id="L893_g9405.t1"/>
    </source>
</evidence>
<accession>A0A1I8AUP9</accession>
<reference evidence="2" key="1">
    <citation type="submission" date="2016-11" db="UniProtKB">
        <authorList>
            <consortium name="WormBaseParasite"/>
        </authorList>
    </citation>
    <scope>IDENTIFICATION</scope>
</reference>
<evidence type="ECO:0000313" key="1">
    <source>
        <dbReference type="Proteomes" id="UP000095287"/>
    </source>
</evidence>
<dbReference type="WBParaSite" id="L893_g9405.t1">
    <property type="protein sequence ID" value="L893_g9405.t1"/>
    <property type="gene ID" value="L893_g9405"/>
</dbReference>
<proteinExistence type="predicted"/>
<dbReference type="AlphaFoldDB" id="A0A1I8AUP9"/>
<organism evidence="1 2">
    <name type="scientific">Steinernema glaseri</name>
    <dbReference type="NCBI Taxonomy" id="37863"/>
    <lineage>
        <taxon>Eukaryota</taxon>
        <taxon>Metazoa</taxon>
        <taxon>Ecdysozoa</taxon>
        <taxon>Nematoda</taxon>
        <taxon>Chromadorea</taxon>
        <taxon>Rhabditida</taxon>
        <taxon>Tylenchina</taxon>
        <taxon>Panagrolaimomorpha</taxon>
        <taxon>Strongyloidoidea</taxon>
        <taxon>Steinernematidae</taxon>
        <taxon>Steinernema</taxon>
    </lineage>
</organism>
<name>A0A1I8AUP9_9BILA</name>
<keyword evidence="1" id="KW-1185">Reference proteome</keyword>
<sequence length="236" mass="26512">MRPVPQSTIICGSVIIDRFSDLRSSTFRISAEMSSSPSASALPNDFAHLSPDIMLDVLSNFIHTDELRRLYENLPYWKGTIRWLMDSVALGAYIDSKGYSTLRFDNEGEIVELQLTVEDLKKMGDLQSVKMSCASLLCESEDQDIFELHKRILASKYLNIVCISRINRMSLTQQNEMFNVILGNSNITELSLATDDGTSLSGEAEAFVTKMIKADRIASLYLCGDISFELQRESLK</sequence>